<dbReference type="STRING" id="60517.A0A0R3W7T7"/>
<evidence type="ECO:0000256" key="1">
    <source>
        <dbReference type="SAM" id="MobiDB-lite"/>
    </source>
</evidence>
<evidence type="ECO:0000313" key="3">
    <source>
        <dbReference type="Proteomes" id="UP000282613"/>
    </source>
</evidence>
<dbReference type="OrthoDB" id="6239640at2759"/>
<feature type="region of interest" description="Disordered" evidence="1">
    <location>
        <begin position="149"/>
        <end position="171"/>
    </location>
</feature>
<reference evidence="2 3" key="2">
    <citation type="submission" date="2018-11" db="EMBL/GenBank/DDBJ databases">
        <authorList>
            <consortium name="Pathogen Informatics"/>
        </authorList>
    </citation>
    <scope>NUCLEOTIDE SEQUENCE [LARGE SCALE GENOMIC DNA]</scope>
</reference>
<evidence type="ECO:0000313" key="4">
    <source>
        <dbReference type="WBParaSite" id="TASK_0000636601-mRNA-1"/>
    </source>
</evidence>
<proteinExistence type="predicted"/>
<organism evidence="4">
    <name type="scientific">Taenia asiatica</name>
    <name type="common">Asian tapeworm</name>
    <dbReference type="NCBI Taxonomy" id="60517"/>
    <lineage>
        <taxon>Eukaryota</taxon>
        <taxon>Metazoa</taxon>
        <taxon>Spiralia</taxon>
        <taxon>Lophotrochozoa</taxon>
        <taxon>Platyhelminthes</taxon>
        <taxon>Cestoda</taxon>
        <taxon>Eucestoda</taxon>
        <taxon>Cyclophyllidea</taxon>
        <taxon>Taeniidae</taxon>
        <taxon>Taenia</taxon>
    </lineage>
</organism>
<feature type="compositionally biased region" description="Basic and acidic residues" evidence="1">
    <location>
        <begin position="159"/>
        <end position="171"/>
    </location>
</feature>
<accession>A0A0R3W7T7</accession>
<protein>
    <submittedName>
        <fullName evidence="4">Chitin-binding type-1 domain-containing protein</fullName>
    </submittedName>
</protein>
<reference evidence="4" key="1">
    <citation type="submission" date="2017-02" db="UniProtKB">
        <authorList>
            <consortium name="WormBaseParasite"/>
        </authorList>
    </citation>
    <scope>IDENTIFICATION</scope>
</reference>
<dbReference type="AlphaFoldDB" id="A0A0R3W7T7"/>
<sequence length="171" mass="17835">MPSFGAAIYPNGMGGYRGGMGYNGHPYGPHAYRGGMGPGGMPYGGYMSPPSRGMPMQGGFDRPPFNGPIGGLPYGGPGYPGMGGSHPFDRCTGGNCGYWGGCHGGHCGEFYDFRPCHTPECLDGSIHGFECIDGFCGRVCNGGTCQDFGKQSCSSKSSSEPEDKETAKKEN</sequence>
<keyword evidence="3" id="KW-1185">Reference proteome</keyword>
<dbReference type="EMBL" id="UYRS01018493">
    <property type="protein sequence ID" value="VDK36563.1"/>
    <property type="molecule type" value="Genomic_DNA"/>
</dbReference>
<dbReference type="Proteomes" id="UP000282613">
    <property type="component" value="Unassembled WGS sequence"/>
</dbReference>
<name>A0A0R3W7T7_TAEAS</name>
<dbReference type="WBParaSite" id="TASK_0000636601-mRNA-1">
    <property type="protein sequence ID" value="TASK_0000636601-mRNA-1"/>
    <property type="gene ID" value="TASK_0000636601"/>
</dbReference>
<evidence type="ECO:0000313" key="2">
    <source>
        <dbReference type="EMBL" id="VDK36563.1"/>
    </source>
</evidence>
<gene>
    <name evidence="2" type="ORF">TASK_LOCUS6367</name>
</gene>